<keyword evidence="1" id="KW-0732">Signal</keyword>
<reference evidence="2" key="1">
    <citation type="submission" date="2021-06" db="EMBL/GenBank/DDBJ databases">
        <title>Parelaphostrongylus tenuis whole genome reference sequence.</title>
        <authorList>
            <person name="Garwood T.J."/>
            <person name="Larsen P.A."/>
            <person name="Fountain-Jones N.M."/>
            <person name="Garbe J.R."/>
            <person name="Macchietto M.G."/>
            <person name="Kania S.A."/>
            <person name="Gerhold R.W."/>
            <person name="Richards J.E."/>
            <person name="Wolf T.M."/>
        </authorList>
    </citation>
    <scope>NUCLEOTIDE SEQUENCE</scope>
    <source>
        <strain evidence="2">MNPRO001-30</strain>
        <tissue evidence="2">Meninges</tissue>
    </source>
</reference>
<feature type="signal peptide" evidence="1">
    <location>
        <begin position="1"/>
        <end position="18"/>
    </location>
</feature>
<accession>A0AAD5MFK1</accession>
<evidence type="ECO:0000313" key="2">
    <source>
        <dbReference type="EMBL" id="KAJ1348127.1"/>
    </source>
</evidence>
<dbReference type="EMBL" id="JAHQIW010000436">
    <property type="protein sequence ID" value="KAJ1348127.1"/>
    <property type="molecule type" value="Genomic_DNA"/>
</dbReference>
<comment type="caution">
    <text evidence="2">The sequence shown here is derived from an EMBL/GenBank/DDBJ whole genome shotgun (WGS) entry which is preliminary data.</text>
</comment>
<protein>
    <submittedName>
        <fullName evidence="2">Uncharacterized protein</fullName>
    </submittedName>
</protein>
<dbReference type="Proteomes" id="UP001196413">
    <property type="component" value="Unassembled WGS sequence"/>
</dbReference>
<sequence length="94" mass="10920">MFVYLSAICCILVAQVSSQPMNKYEPEKRLYYLSMPMARYLAEVESMRQNLGNVNDELRQKRFEGLNDYMEDANSKRTSLKRLAILSARGFGKK</sequence>
<evidence type="ECO:0000313" key="3">
    <source>
        <dbReference type="Proteomes" id="UP001196413"/>
    </source>
</evidence>
<keyword evidence="3" id="KW-1185">Reference proteome</keyword>
<dbReference type="AlphaFoldDB" id="A0AAD5MFK1"/>
<organism evidence="2 3">
    <name type="scientific">Parelaphostrongylus tenuis</name>
    <name type="common">Meningeal worm</name>
    <dbReference type="NCBI Taxonomy" id="148309"/>
    <lineage>
        <taxon>Eukaryota</taxon>
        <taxon>Metazoa</taxon>
        <taxon>Ecdysozoa</taxon>
        <taxon>Nematoda</taxon>
        <taxon>Chromadorea</taxon>
        <taxon>Rhabditida</taxon>
        <taxon>Rhabditina</taxon>
        <taxon>Rhabditomorpha</taxon>
        <taxon>Strongyloidea</taxon>
        <taxon>Metastrongylidae</taxon>
        <taxon>Parelaphostrongylus</taxon>
    </lineage>
</organism>
<name>A0AAD5MFK1_PARTN</name>
<proteinExistence type="predicted"/>
<evidence type="ECO:0000256" key="1">
    <source>
        <dbReference type="SAM" id="SignalP"/>
    </source>
</evidence>
<gene>
    <name evidence="2" type="ORF">KIN20_003356</name>
</gene>
<feature type="chain" id="PRO_5042112427" evidence="1">
    <location>
        <begin position="19"/>
        <end position="94"/>
    </location>
</feature>